<protein>
    <submittedName>
        <fullName evidence="2">General secretion pathway protein GspB</fullName>
    </submittedName>
</protein>
<sequence length="250" mass="27859">MSKVMQALDQSERLNQSLHRSTHSAHPLSLPAAQSSSSWLNVLAVILPPILVGGGMTYQTYHDYLAAWRTDNIAETILVEKPFEFNVVSAPDFGRLATTYKVQTEPSETLLESVVSAPQPVNSEPVFENQDNSDDELLDGLDLSQLSPELAQRFQSALTEKVESKPVATNASNLAQNAEQWYGKLPPLNFQTHVFSSKPSKRWVKVNGVEYSQGDWLNDDIELVAIEQQSCLIRFQGELVEVPALYDWQG</sequence>
<accession>A0A432CYW8</accession>
<dbReference type="AlphaFoldDB" id="A0A432CYW8"/>
<dbReference type="OrthoDB" id="5432325at2"/>
<dbReference type="GO" id="GO:0015627">
    <property type="term" value="C:type II protein secretion system complex"/>
    <property type="evidence" value="ECO:0007669"/>
    <property type="project" value="InterPro"/>
</dbReference>
<name>A0A432CYW8_9VIBR</name>
<dbReference type="Pfam" id="PF16537">
    <property type="entry name" value="T2SSB"/>
    <property type="match status" value="1"/>
</dbReference>
<evidence type="ECO:0000313" key="2">
    <source>
        <dbReference type="EMBL" id="RTZ15960.1"/>
    </source>
</evidence>
<gene>
    <name evidence="2" type="ORF">EJ063_09255</name>
</gene>
<dbReference type="EMBL" id="RXZH01000003">
    <property type="protein sequence ID" value="RTZ15960.1"/>
    <property type="molecule type" value="Genomic_DNA"/>
</dbReference>
<reference evidence="2 3" key="1">
    <citation type="submission" date="2018-12" db="EMBL/GenBank/DDBJ databases">
        <title>Vibrio sp. isolated from China Sea.</title>
        <authorList>
            <person name="Li Y."/>
        </authorList>
    </citation>
    <scope>NUCLEOTIDE SEQUENCE [LARGE SCALE GENOMIC DNA]</scope>
    <source>
        <strain evidence="2 3">BEI207</strain>
    </source>
</reference>
<dbReference type="Proteomes" id="UP000268973">
    <property type="component" value="Unassembled WGS sequence"/>
</dbReference>
<proteinExistence type="predicted"/>
<organism evidence="2 3">
    <name type="scientific">Vibrio aquaticus</name>
    <dbReference type="NCBI Taxonomy" id="2496559"/>
    <lineage>
        <taxon>Bacteria</taxon>
        <taxon>Pseudomonadati</taxon>
        <taxon>Pseudomonadota</taxon>
        <taxon>Gammaproteobacteria</taxon>
        <taxon>Vibrionales</taxon>
        <taxon>Vibrionaceae</taxon>
        <taxon>Vibrio</taxon>
    </lineage>
</organism>
<evidence type="ECO:0000313" key="3">
    <source>
        <dbReference type="Proteomes" id="UP000268973"/>
    </source>
</evidence>
<comment type="caution">
    <text evidence="2">The sequence shown here is derived from an EMBL/GenBank/DDBJ whole genome shotgun (WGS) entry which is preliminary data.</text>
</comment>
<dbReference type="InterPro" id="IPR032389">
    <property type="entry name" value="GspB_C"/>
</dbReference>
<keyword evidence="3" id="KW-1185">Reference proteome</keyword>
<evidence type="ECO:0000259" key="1">
    <source>
        <dbReference type="Pfam" id="PF16537"/>
    </source>
</evidence>
<feature type="domain" description="Type II secretion system protein GspB C-terminal" evidence="1">
    <location>
        <begin position="185"/>
        <end position="244"/>
    </location>
</feature>
<dbReference type="RefSeq" id="WP_126574011.1">
    <property type="nucleotide sequence ID" value="NZ_RXZH01000003.1"/>
</dbReference>